<gene>
    <name evidence="1" type="ORF">E2C01_051485</name>
</gene>
<accession>A0A5B7GLW7</accession>
<dbReference type="AlphaFoldDB" id="A0A5B7GLW7"/>
<comment type="caution">
    <text evidence="1">The sequence shown here is derived from an EMBL/GenBank/DDBJ whole genome shotgun (WGS) entry which is preliminary data.</text>
</comment>
<reference evidence="1 2" key="1">
    <citation type="submission" date="2019-05" db="EMBL/GenBank/DDBJ databases">
        <title>Another draft genome of Portunus trituberculatus and its Hox gene families provides insights of decapod evolution.</title>
        <authorList>
            <person name="Jeong J.-H."/>
            <person name="Song I."/>
            <person name="Kim S."/>
            <person name="Choi T."/>
            <person name="Kim D."/>
            <person name="Ryu S."/>
            <person name="Kim W."/>
        </authorList>
    </citation>
    <scope>NUCLEOTIDE SEQUENCE [LARGE SCALE GENOMIC DNA]</scope>
    <source>
        <tissue evidence="1">Muscle</tissue>
    </source>
</reference>
<dbReference type="Proteomes" id="UP000324222">
    <property type="component" value="Unassembled WGS sequence"/>
</dbReference>
<protein>
    <submittedName>
        <fullName evidence="1">Uncharacterized protein</fullName>
    </submittedName>
</protein>
<sequence>MEFETNAVSKRRSVTWKDNYRNYLTHLSDGNHISLPTLAIRKNSTLILEYESRKRIGMGDTTRVAASLASL</sequence>
<evidence type="ECO:0000313" key="1">
    <source>
        <dbReference type="EMBL" id="MPC57504.1"/>
    </source>
</evidence>
<name>A0A5B7GLW7_PORTR</name>
<proteinExistence type="predicted"/>
<keyword evidence="2" id="KW-1185">Reference proteome</keyword>
<evidence type="ECO:0000313" key="2">
    <source>
        <dbReference type="Proteomes" id="UP000324222"/>
    </source>
</evidence>
<dbReference type="EMBL" id="VSRR010014836">
    <property type="protein sequence ID" value="MPC57504.1"/>
    <property type="molecule type" value="Genomic_DNA"/>
</dbReference>
<organism evidence="1 2">
    <name type="scientific">Portunus trituberculatus</name>
    <name type="common">Swimming crab</name>
    <name type="synonym">Neptunus trituberculatus</name>
    <dbReference type="NCBI Taxonomy" id="210409"/>
    <lineage>
        <taxon>Eukaryota</taxon>
        <taxon>Metazoa</taxon>
        <taxon>Ecdysozoa</taxon>
        <taxon>Arthropoda</taxon>
        <taxon>Crustacea</taxon>
        <taxon>Multicrustacea</taxon>
        <taxon>Malacostraca</taxon>
        <taxon>Eumalacostraca</taxon>
        <taxon>Eucarida</taxon>
        <taxon>Decapoda</taxon>
        <taxon>Pleocyemata</taxon>
        <taxon>Brachyura</taxon>
        <taxon>Eubrachyura</taxon>
        <taxon>Portunoidea</taxon>
        <taxon>Portunidae</taxon>
        <taxon>Portuninae</taxon>
        <taxon>Portunus</taxon>
    </lineage>
</organism>